<feature type="transmembrane region" description="Helical" evidence="7">
    <location>
        <begin position="239"/>
        <end position="260"/>
    </location>
</feature>
<feature type="transmembrane region" description="Helical" evidence="7">
    <location>
        <begin position="89"/>
        <end position="107"/>
    </location>
</feature>
<comment type="subcellular location">
    <subcellularLocation>
        <location evidence="1">Cell membrane</location>
        <topology evidence="1">Multi-pass membrane protein</topology>
    </subcellularLocation>
</comment>
<feature type="transmembrane region" description="Helical" evidence="7">
    <location>
        <begin position="127"/>
        <end position="150"/>
    </location>
</feature>
<dbReference type="InterPro" id="IPR000160">
    <property type="entry name" value="GGDEF_dom"/>
</dbReference>
<dbReference type="SMART" id="SM00267">
    <property type="entry name" value="GGDEF"/>
    <property type="match status" value="1"/>
</dbReference>
<evidence type="ECO:0000256" key="5">
    <source>
        <dbReference type="ARBA" id="ARBA00022989"/>
    </source>
</evidence>
<keyword evidence="4 7" id="KW-0812">Transmembrane</keyword>
<dbReference type="Gene3D" id="3.30.70.270">
    <property type="match status" value="1"/>
</dbReference>
<evidence type="ECO:0000256" key="1">
    <source>
        <dbReference type="ARBA" id="ARBA00004651"/>
    </source>
</evidence>
<reference evidence="9 10" key="1">
    <citation type="submission" date="2020-08" db="EMBL/GenBank/DDBJ databases">
        <title>Functional genomics of gut bacteria from endangered species of beetles.</title>
        <authorList>
            <person name="Carlos-Shanley C."/>
        </authorList>
    </citation>
    <scope>NUCLEOTIDE SEQUENCE [LARGE SCALE GENOMIC DNA]</scope>
    <source>
        <strain evidence="9 10">S00245</strain>
    </source>
</reference>
<dbReference type="Pfam" id="PF05231">
    <property type="entry name" value="MASE1"/>
    <property type="match status" value="1"/>
</dbReference>
<dbReference type="PANTHER" id="PTHR45138">
    <property type="entry name" value="REGULATORY COMPONENTS OF SENSORY TRANSDUCTION SYSTEM"/>
    <property type="match status" value="1"/>
</dbReference>
<dbReference type="SUPFAM" id="SSF55073">
    <property type="entry name" value="Nucleotide cyclase"/>
    <property type="match status" value="1"/>
</dbReference>
<evidence type="ECO:0000313" key="9">
    <source>
        <dbReference type="EMBL" id="MBB4860227.1"/>
    </source>
</evidence>
<evidence type="ECO:0000256" key="2">
    <source>
        <dbReference type="ARBA" id="ARBA00012528"/>
    </source>
</evidence>
<keyword evidence="3" id="KW-1003">Cell membrane</keyword>
<evidence type="ECO:0000256" key="7">
    <source>
        <dbReference type="SAM" id="Phobius"/>
    </source>
</evidence>
<dbReference type="EC" id="2.7.7.65" evidence="2"/>
<dbReference type="RefSeq" id="WP_184248615.1">
    <property type="nucleotide sequence ID" value="NZ_JACHLR010000018.1"/>
</dbReference>
<feature type="domain" description="GGDEF" evidence="8">
    <location>
        <begin position="342"/>
        <end position="474"/>
    </location>
</feature>
<gene>
    <name evidence="9" type="ORF">HNO88_003569</name>
</gene>
<dbReference type="InterPro" id="IPR029787">
    <property type="entry name" value="Nucleotide_cyclase"/>
</dbReference>
<evidence type="ECO:0000256" key="3">
    <source>
        <dbReference type="ARBA" id="ARBA00022475"/>
    </source>
</evidence>
<feature type="transmembrane region" description="Helical" evidence="7">
    <location>
        <begin position="157"/>
        <end position="180"/>
    </location>
</feature>
<protein>
    <recommendedName>
        <fullName evidence="2">diguanylate cyclase</fullName>
        <ecNumber evidence="2">2.7.7.65</ecNumber>
    </recommendedName>
</protein>
<feature type="transmembrane region" description="Helical" evidence="7">
    <location>
        <begin position="200"/>
        <end position="227"/>
    </location>
</feature>
<comment type="caution">
    <text evidence="9">The sequence shown here is derived from an EMBL/GenBank/DDBJ whole genome shotgun (WGS) entry which is preliminary data.</text>
</comment>
<dbReference type="PROSITE" id="PS50887">
    <property type="entry name" value="GGDEF"/>
    <property type="match status" value="1"/>
</dbReference>
<keyword evidence="10" id="KW-1185">Reference proteome</keyword>
<dbReference type="GO" id="GO:0052621">
    <property type="term" value="F:diguanylate cyclase activity"/>
    <property type="evidence" value="ECO:0007669"/>
    <property type="project" value="UniProtKB-EC"/>
</dbReference>
<proteinExistence type="predicted"/>
<dbReference type="AlphaFoldDB" id="A0A7W7NYI0"/>
<feature type="transmembrane region" description="Helical" evidence="7">
    <location>
        <begin position="15"/>
        <end position="35"/>
    </location>
</feature>
<dbReference type="CDD" id="cd01949">
    <property type="entry name" value="GGDEF"/>
    <property type="match status" value="1"/>
</dbReference>
<name>A0A7W7NYI0_9SPHN</name>
<dbReference type="Proteomes" id="UP000555448">
    <property type="component" value="Unassembled WGS sequence"/>
</dbReference>
<dbReference type="InterPro" id="IPR007895">
    <property type="entry name" value="MASE1"/>
</dbReference>
<organism evidence="9 10">
    <name type="scientific">Novosphingobium chloroacetimidivorans</name>
    <dbReference type="NCBI Taxonomy" id="1428314"/>
    <lineage>
        <taxon>Bacteria</taxon>
        <taxon>Pseudomonadati</taxon>
        <taxon>Pseudomonadota</taxon>
        <taxon>Alphaproteobacteria</taxon>
        <taxon>Sphingomonadales</taxon>
        <taxon>Sphingomonadaceae</taxon>
        <taxon>Novosphingobium</taxon>
    </lineage>
</organism>
<feature type="transmembrane region" description="Helical" evidence="7">
    <location>
        <begin position="272"/>
        <end position="293"/>
    </location>
</feature>
<dbReference type="GO" id="GO:0043709">
    <property type="term" value="P:cell adhesion involved in single-species biofilm formation"/>
    <property type="evidence" value="ECO:0007669"/>
    <property type="project" value="TreeGrafter"/>
</dbReference>
<dbReference type="PANTHER" id="PTHR45138:SF24">
    <property type="entry name" value="DIGUANYLATE CYCLASE DGCC-RELATED"/>
    <property type="match status" value="1"/>
</dbReference>
<dbReference type="InterPro" id="IPR050469">
    <property type="entry name" value="Diguanylate_Cyclase"/>
</dbReference>
<sequence length="474" mass="50440">MIEDGKRKGKVNGAARPWATAGTLYFLLAAATIHFSSDGRDIATFWPANAVLTAMLLLSPRSKWWQIVASGFVANAAANLVTRGSVAGPLLYGLSNVLEVLIVSLAVGGKGRSTVILSAPSTLLRFVLVAGLLAPLASGIVGAATAYLLFGQELERAFATWVLSDALGLLIFTPVFLALFRGDFCDWYRSTSRLRHVEALAHLAATASIATLVFFGAQRPLLFLIYAPVMFVTFRVGPLGTKVAVMLVALIGAVATMQGYGPIVMLESDTIGHAHMFQLFIAVMLLTCLPVAAEVSARARMTAQLAERERELSKRAVTDPLTGVLNRSGLDALTAPAPSREAPMCLVALDVDHFKQINDRWGHAGGDRALSHLAEVLRSVLRPHDVVCRTGGDEFVLLLPGLDIARGQAVCARILNELRGRTFSPDGVNQITIALSCGVAVAQSGEGYEATLRRADDALYRAKAAGRNAVRAAA</sequence>
<accession>A0A7W7NYI0</accession>
<dbReference type="Pfam" id="PF00990">
    <property type="entry name" value="GGDEF"/>
    <property type="match status" value="1"/>
</dbReference>
<evidence type="ECO:0000313" key="10">
    <source>
        <dbReference type="Proteomes" id="UP000555448"/>
    </source>
</evidence>
<dbReference type="EMBL" id="JACHLR010000018">
    <property type="protein sequence ID" value="MBB4860227.1"/>
    <property type="molecule type" value="Genomic_DNA"/>
</dbReference>
<dbReference type="GO" id="GO:1902201">
    <property type="term" value="P:negative regulation of bacterial-type flagellum-dependent cell motility"/>
    <property type="evidence" value="ECO:0007669"/>
    <property type="project" value="TreeGrafter"/>
</dbReference>
<dbReference type="FunFam" id="3.30.70.270:FF:000001">
    <property type="entry name" value="Diguanylate cyclase domain protein"/>
    <property type="match status" value="1"/>
</dbReference>
<keyword evidence="6 7" id="KW-0472">Membrane</keyword>
<evidence type="ECO:0000256" key="6">
    <source>
        <dbReference type="ARBA" id="ARBA00023136"/>
    </source>
</evidence>
<dbReference type="NCBIfam" id="TIGR00254">
    <property type="entry name" value="GGDEF"/>
    <property type="match status" value="1"/>
</dbReference>
<dbReference type="GO" id="GO:0005886">
    <property type="term" value="C:plasma membrane"/>
    <property type="evidence" value="ECO:0007669"/>
    <property type="project" value="UniProtKB-SubCell"/>
</dbReference>
<evidence type="ECO:0000256" key="4">
    <source>
        <dbReference type="ARBA" id="ARBA00022692"/>
    </source>
</evidence>
<dbReference type="InterPro" id="IPR043128">
    <property type="entry name" value="Rev_trsase/Diguanyl_cyclase"/>
</dbReference>
<keyword evidence="5 7" id="KW-1133">Transmembrane helix</keyword>
<evidence type="ECO:0000259" key="8">
    <source>
        <dbReference type="PROSITE" id="PS50887"/>
    </source>
</evidence>